<dbReference type="CDD" id="cd02440">
    <property type="entry name" value="AdoMet_MTases"/>
    <property type="match status" value="1"/>
</dbReference>
<dbReference type="RefSeq" id="WP_132323450.1">
    <property type="nucleotide sequence ID" value="NZ_FWZT01000022.1"/>
</dbReference>
<reference evidence="2" key="1">
    <citation type="submission" date="2017-04" db="EMBL/GenBank/DDBJ databases">
        <authorList>
            <person name="Varghese N."/>
            <person name="Submissions S."/>
        </authorList>
    </citation>
    <scope>NUCLEOTIDE SEQUENCE [LARGE SCALE GENOMIC DNA]</scope>
    <source>
        <strain evidence="2">RKEM611</strain>
    </source>
</reference>
<dbReference type="STRING" id="1513793.SAMN06296036_12290"/>
<evidence type="ECO:0000313" key="1">
    <source>
        <dbReference type="EMBL" id="SMF64908.1"/>
    </source>
</evidence>
<evidence type="ECO:0000313" key="2">
    <source>
        <dbReference type="Proteomes" id="UP000192907"/>
    </source>
</evidence>
<dbReference type="OrthoDB" id="5291830at2"/>
<dbReference type="InterPro" id="IPR029063">
    <property type="entry name" value="SAM-dependent_MTases_sf"/>
</dbReference>
<dbReference type="SUPFAM" id="SSF53335">
    <property type="entry name" value="S-adenosyl-L-methionine-dependent methyltransferases"/>
    <property type="match status" value="1"/>
</dbReference>
<gene>
    <name evidence="1" type="ORF">SAMN06296036_12290</name>
</gene>
<name>A0A1Y6CIL6_9BACT</name>
<protein>
    <recommendedName>
        <fullName evidence="3">Methyltransferase domain-containing protein</fullName>
    </recommendedName>
</protein>
<dbReference type="Proteomes" id="UP000192907">
    <property type="component" value="Unassembled WGS sequence"/>
</dbReference>
<dbReference type="EMBL" id="FWZT01000022">
    <property type="protein sequence ID" value="SMF64908.1"/>
    <property type="molecule type" value="Genomic_DNA"/>
</dbReference>
<dbReference type="AlphaFoldDB" id="A0A1Y6CIL6"/>
<evidence type="ECO:0008006" key="3">
    <source>
        <dbReference type="Google" id="ProtNLM"/>
    </source>
</evidence>
<proteinExistence type="predicted"/>
<accession>A0A1Y6CIL6</accession>
<keyword evidence="2" id="KW-1185">Reference proteome</keyword>
<organism evidence="1 2">
    <name type="scientific">Pseudobacteriovorax antillogorgiicola</name>
    <dbReference type="NCBI Taxonomy" id="1513793"/>
    <lineage>
        <taxon>Bacteria</taxon>
        <taxon>Pseudomonadati</taxon>
        <taxon>Bdellovibrionota</taxon>
        <taxon>Oligoflexia</taxon>
        <taxon>Oligoflexales</taxon>
        <taxon>Pseudobacteriovoracaceae</taxon>
        <taxon>Pseudobacteriovorax</taxon>
    </lineage>
</organism>
<sequence>MTSEEFNRLISNAPHSLEKQNRDLDCFFGIVPQSIEASLSPNSTKPGLYLENIEPDALSSSYRDFQQIFTALDLKASDHVVDLGAAYGRSILFLSQAYPNTPGTAFEYVEERIAEAQRFAAMHLTSKHQFLCQDLLAPGFKIPSASVYFLYQPVGDLCDHLLRQLREIAQHQSFTLVAIESHGDFIQRLACEPWLSVTRKIRVASPRHDPWIYFLEPVSRSGAEEDQQCSSEGLTKARSQSHIELTDDLRALLTRNLDCFRDYIAHVQTRTPKGTLTHWWAPLAAASLSFYQGRPYIEFGSEGPLAGIDELWGKTIIAMVHRESPEATGLELR</sequence>
<dbReference type="Gene3D" id="3.40.50.150">
    <property type="entry name" value="Vaccinia Virus protein VP39"/>
    <property type="match status" value="1"/>
</dbReference>